<sequence length="115" mass="12817">MTSLAPTLDWQHQADGDAMLSRIRTGAGSLLRLALRGRGTAHPFAMDGDRAHREPALMARVGRLAGNRVGATWYERLPDGTRPGHAASYMSFHSEAAARRWIARQARHRPFTWID</sequence>
<evidence type="ECO:0000313" key="2">
    <source>
        <dbReference type="Proteomes" id="UP001139516"/>
    </source>
</evidence>
<comment type="caution">
    <text evidence="1">The sequence shown here is derived from an EMBL/GenBank/DDBJ whole genome shotgun (WGS) entry which is preliminary data.</text>
</comment>
<dbReference type="AlphaFoldDB" id="A0A9X2BRU5"/>
<accession>A0A9X2BRU5</accession>
<evidence type="ECO:0000313" key="1">
    <source>
        <dbReference type="EMBL" id="MCK8782968.1"/>
    </source>
</evidence>
<dbReference type="Proteomes" id="UP001139516">
    <property type="component" value="Unassembled WGS sequence"/>
</dbReference>
<keyword evidence="2" id="KW-1185">Reference proteome</keyword>
<organism evidence="1 2">
    <name type="scientific">Roseomonas acroporae</name>
    <dbReference type="NCBI Taxonomy" id="2937791"/>
    <lineage>
        <taxon>Bacteria</taxon>
        <taxon>Pseudomonadati</taxon>
        <taxon>Pseudomonadota</taxon>
        <taxon>Alphaproteobacteria</taxon>
        <taxon>Acetobacterales</taxon>
        <taxon>Roseomonadaceae</taxon>
        <taxon>Roseomonas</taxon>
    </lineage>
</organism>
<dbReference type="EMBL" id="JALPRX010000004">
    <property type="protein sequence ID" value="MCK8782968.1"/>
    <property type="molecule type" value="Genomic_DNA"/>
</dbReference>
<reference evidence="1" key="1">
    <citation type="submission" date="2022-04" db="EMBL/GenBank/DDBJ databases">
        <title>Roseomonas acroporae sp. nov., isolated from coral Acropora digitifera.</title>
        <authorList>
            <person name="Sun H."/>
        </authorList>
    </citation>
    <scope>NUCLEOTIDE SEQUENCE</scope>
    <source>
        <strain evidence="1">NAR14</strain>
    </source>
</reference>
<proteinExistence type="predicted"/>
<dbReference type="RefSeq" id="WP_248665097.1">
    <property type="nucleotide sequence ID" value="NZ_JALPRX010000004.1"/>
</dbReference>
<gene>
    <name evidence="1" type="ORF">M0638_01055</name>
</gene>
<protein>
    <submittedName>
        <fullName evidence="1">Uncharacterized protein</fullName>
    </submittedName>
</protein>
<name>A0A9X2BRU5_9PROT</name>